<dbReference type="GO" id="GO:0000028">
    <property type="term" value="P:ribosomal small subunit assembly"/>
    <property type="evidence" value="ECO:0007669"/>
    <property type="project" value="TreeGrafter"/>
</dbReference>
<protein>
    <recommendedName>
        <fullName evidence="3">Ribosome maturation factor RimP</fullName>
    </recommendedName>
</protein>
<dbReference type="EMBL" id="KT007049">
    <property type="protein sequence ID" value="AKQ04807.1"/>
    <property type="molecule type" value="Genomic_DNA"/>
</dbReference>
<gene>
    <name evidence="3" type="primary">rimP</name>
</gene>
<dbReference type="HAMAP" id="MF_01077">
    <property type="entry name" value="RimP"/>
    <property type="match status" value="1"/>
</dbReference>
<feature type="domain" description="Ribosome maturation factor RimP C-terminal" evidence="5">
    <location>
        <begin position="100"/>
        <end position="165"/>
    </location>
</feature>
<proteinExistence type="inferred from homology"/>
<dbReference type="AlphaFoldDB" id="A0A0H4TE06"/>
<dbReference type="InterPro" id="IPR035956">
    <property type="entry name" value="RimP_N_sf"/>
</dbReference>
<dbReference type="Pfam" id="PF17384">
    <property type="entry name" value="DUF150_C"/>
    <property type="match status" value="1"/>
</dbReference>
<dbReference type="PANTHER" id="PTHR33867">
    <property type="entry name" value="RIBOSOME MATURATION FACTOR RIMP"/>
    <property type="match status" value="1"/>
</dbReference>
<evidence type="ECO:0000256" key="2">
    <source>
        <dbReference type="ARBA" id="ARBA00022517"/>
    </source>
</evidence>
<dbReference type="InterPro" id="IPR028989">
    <property type="entry name" value="RimP_N"/>
</dbReference>
<dbReference type="FunFam" id="3.30.300.70:FF:000001">
    <property type="entry name" value="Ribosome maturation factor RimP"/>
    <property type="match status" value="1"/>
</dbReference>
<dbReference type="Gene3D" id="3.30.300.70">
    <property type="entry name" value="RimP-like superfamily, N-terminal"/>
    <property type="match status" value="1"/>
</dbReference>
<dbReference type="GO" id="GO:0006412">
    <property type="term" value="P:translation"/>
    <property type="evidence" value="ECO:0007669"/>
    <property type="project" value="TreeGrafter"/>
</dbReference>
<comment type="subcellular location">
    <subcellularLocation>
        <location evidence="3">Cytoplasm</location>
    </subcellularLocation>
</comment>
<name>A0A0H4TE06_9BACT</name>
<dbReference type="InterPro" id="IPR036847">
    <property type="entry name" value="RimP_C_sf"/>
</dbReference>
<evidence type="ECO:0000259" key="5">
    <source>
        <dbReference type="Pfam" id="PF17384"/>
    </source>
</evidence>
<evidence type="ECO:0000259" key="4">
    <source>
        <dbReference type="Pfam" id="PF02576"/>
    </source>
</evidence>
<dbReference type="Gene3D" id="2.30.30.180">
    <property type="entry name" value="Ribosome maturation factor RimP, C-terminal domain"/>
    <property type="match status" value="1"/>
</dbReference>
<dbReference type="CDD" id="cd01734">
    <property type="entry name" value="YlxS_C"/>
    <property type="match status" value="1"/>
</dbReference>
<comment type="similarity">
    <text evidence="3">Belongs to the RimP family.</text>
</comment>
<sequence length="166" mass="18303">MPTFFFSGTGRVATGDQVIERVRSVILPVVEAQGMELVDVIFRREGRGWVLRLYLDKPGGITLEDCGAVSEQLSDLLDVEEIIDHPYTLEISSPGLDRVLKSPQDFTRFAGRLARIQTAAPLGGQRRFLGRLEGCRDGMVILRQADGPTLLIPLQAIASARLEVEL</sequence>
<dbReference type="Pfam" id="PF02576">
    <property type="entry name" value="RimP_N"/>
    <property type="match status" value="1"/>
</dbReference>
<dbReference type="SUPFAM" id="SSF75420">
    <property type="entry name" value="YhbC-like, N-terminal domain"/>
    <property type="match status" value="1"/>
</dbReference>
<keyword evidence="2 3" id="KW-0690">Ribosome biogenesis</keyword>
<dbReference type="GO" id="GO:0005829">
    <property type="term" value="C:cytosol"/>
    <property type="evidence" value="ECO:0007669"/>
    <property type="project" value="TreeGrafter"/>
</dbReference>
<feature type="domain" description="Ribosome maturation factor RimP N-terminal" evidence="4">
    <location>
        <begin position="26"/>
        <end position="97"/>
    </location>
</feature>
<evidence type="ECO:0000313" key="6">
    <source>
        <dbReference type="EMBL" id="AKQ04807.1"/>
    </source>
</evidence>
<dbReference type="SUPFAM" id="SSF74942">
    <property type="entry name" value="YhbC-like, C-terminal domain"/>
    <property type="match status" value="1"/>
</dbReference>
<evidence type="ECO:0000256" key="1">
    <source>
        <dbReference type="ARBA" id="ARBA00022490"/>
    </source>
</evidence>
<keyword evidence="1 3" id="KW-0963">Cytoplasm</keyword>
<accession>A0A0H4TE06</accession>
<comment type="function">
    <text evidence="3">Required for maturation of 30S ribosomal subunits.</text>
</comment>
<organism evidence="6">
    <name type="scientific">uncultured bacterium Rifle_16ft_4_minimus_752</name>
    <dbReference type="NCBI Taxonomy" id="1665163"/>
    <lineage>
        <taxon>Bacteria</taxon>
        <taxon>environmental samples</taxon>
    </lineage>
</organism>
<dbReference type="InterPro" id="IPR028998">
    <property type="entry name" value="RimP_C"/>
</dbReference>
<dbReference type="PANTHER" id="PTHR33867:SF1">
    <property type="entry name" value="RIBOSOME MATURATION FACTOR RIMP"/>
    <property type="match status" value="1"/>
</dbReference>
<dbReference type="InterPro" id="IPR003728">
    <property type="entry name" value="Ribosome_maturation_RimP"/>
</dbReference>
<reference evidence="6" key="1">
    <citation type="journal article" date="2015" name="ISME J.">
        <title>Aquifer environment selects for microbial species cohorts in sediment and groundwater.</title>
        <authorList>
            <person name="Hug L.A."/>
            <person name="Thomas B.C."/>
            <person name="Brown C.T."/>
            <person name="Frischkorn K.R."/>
            <person name="Williams K.H."/>
            <person name="Tringe S.G."/>
            <person name="Banfield J.F."/>
        </authorList>
    </citation>
    <scope>NUCLEOTIDE SEQUENCE</scope>
</reference>
<evidence type="ECO:0000256" key="3">
    <source>
        <dbReference type="HAMAP-Rule" id="MF_01077"/>
    </source>
</evidence>